<dbReference type="InterPro" id="IPR004638">
    <property type="entry name" value="EmrB-like"/>
</dbReference>
<feature type="transmembrane region" description="Helical" evidence="8">
    <location>
        <begin position="282"/>
        <end position="308"/>
    </location>
</feature>
<dbReference type="PANTHER" id="PTHR42718:SF42">
    <property type="entry name" value="EXPORT PROTEIN"/>
    <property type="match status" value="1"/>
</dbReference>
<feature type="domain" description="Major facilitator superfamily (MFS) profile" evidence="9">
    <location>
        <begin position="29"/>
        <end position="535"/>
    </location>
</feature>
<evidence type="ECO:0000256" key="4">
    <source>
        <dbReference type="ARBA" id="ARBA00022692"/>
    </source>
</evidence>
<keyword evidence="6 8" id="KW-0472">Membrane</keyword>
<dbReference type="InterPro" id="IPR036259">
    <property type="entry name" value="MFS_trans_sf"/>
</dbReference>
<evidence type="ECO:0000256" key="2">
    <source>
        <dbReference type="ARBA" id="ARBA00022448"/>
    </source>
</evidence>
<dbReference type="Pfam" id="PF07690">
    <property type="entry name" value="MFS_1"/>
    <property type="match status" value="1"/>
</dbReference>
<evidence type="ECO:0000256" key="3">
    <source>
        <dbReference type="ARBA" id="ARBA00022475"/>
    </source>
</evidence>
<reference evidence="10 11" key="1">
    <citation type="submission" date="2021-05" db="EMBL/GenBank/DDBJ databases">
        <title>Description of Cellulomonas sp. DKR-3 sp. nov.</title>
        <authorList>
            <person name="Dahal R.H."/>
            <person name="Chaudhary D.K."/>
        </authorList>
    </citation>
    <scope>NUCLEOTIDE SEQUENCE [LARGE SCALE GENOMIC DNA]</scope>
    <source>
        <strain evidence="10 11">DKR-3</strain>
    </source>
</reference>
<accession>A0ABS5TUP3</accession>
<feature type="transmembrane region" description="Helical" evidence="8">
    <location>
        <begin position="95"/>
        <end position="121"/>
    </location>
</feature>
<evidence type="ECO:0000313" key="11">
    <source>
        <dbReference type="Proteomes" id="UP000722125"/>
    </source>
</evidence>
<feature type="transmembrane region" description="Helical" evidence="8">
    <location>
        <begin position="29"/>
        <end position="50"/>
    </location>
</feature>
<feature type="transmembrane region" description="Helical" evidence="8">
    <location>
        <begin position="244"/>
        <end position="261"/>
    </location>
</feature>
<evidence type="ECO:0000256" key="8">
    <source>
        <dbReference type="SAM" id="Phobius"/>
    </source>
</evidence>
<comment type="subcellular location">
    <subcellularLocation>
        <location evidence="1">Cell membrane</location>
        <topology evidence="1">Multi-pass membrane protein</topology>
    </subcellularLocation>
</comment>
<keyword evidence="3" id="KW-1003">Cell membrane</keyword>
<keyword evidence="2" id="KW-0813">Transport</keyword>
<feature type="compositionally biased region" description="Low complexity" evidence="7">
    <location>
        <begin position="560"/>
        <end position="571"/>
    </location>
</feature>
<feature type="transmembrane region" description="Helical" evidence="8">
    <location>
        <begin position="62"/>
        <end position="83"/>
    </location>
</feature>
<dbReference type="CDD" id="cd17321">
    <property type="entry name" value="MFS_MMR_MDR_like"/>
    <property type="match status" value="1"/>
</dbReference>
<feature type="compositionally biased region" description="Low complexity" evidence="7">
    <location>
        <begin position="543"/>
        <end position="552"/>
    </location>
</feature>
<evidence type="ECO:0000313" key="10">
    <source>
        <dbReference type="EMBL" id="MBT0992840.1"/>
    </source>
</evidence>
<feature type="transmembrane region" description="Helical" evidence="8">
    <location>
        <begin position="314"/>
        <end position="334"/>
    </location>
</feature>
<dbReference type="PRINTS" id="PR01036">
    <property type="entry name" value="TCRTETB"/>
</dbReference>
<organism evidence="10 11">
    <name type="scientific">Cellulomonas fulva</name>
    <dbReference type="NCBI Taxonomy" id="2835530"/>
    <lineage>
        <taxon>Bacteria</taxon>
        <taxon>Bacillati</taxon>
        <taxon>Actinomycetota</taxon>
        <taxon>Actinomycetes</taxon>
        <taxon>Micrococcales</taxon>
        <taxon>Cellulomonadaceae</taxon>
        <taxon>Cellulomonas</taxon>
    </lineage>
</organism>
<gene>
    <name evidence="10" type="ORF">KIN34_00850</name>
</gene>
<evidence type="ECO:0000256" key="5">
    <source>
        <dbReference type="ARBA" id="ARBA00022989"/>
    </source>
</evidence>
<dbReference type="Proteomes" id="UP000722125">
    <property type="component" value="Unassembled WGS sequence"/>
</dbReference>
<dbReference type="Gene3D" id="1.20.1720.10">
    <property type="entry name" value="Multidrug resistance protein D"/>
    <property type="match status" value="1"/>
</dbReference>
<evidence type="ECO:0000256" key="7">
    <source>
        <dbReference type="SAM" id="MobiDB-lite"/>
    </source>
</evidence>
<keyword evidence="11" id="KW-1185">Reference proteome</keyword>
<feature type="transmembrane region" description="Helical" evidence="8">
    <location>
        <begin position="152"/>
        <end position="171"/>
    </location>
</feature>
<dbReference type="Gene3D" id="1.20.1250.20">
    <property type="entry name" value="MFS general substrate transporter like domains"/>
    <property type="match status" value="1"/>
</dbReference>
<name>A0ABS5TUP3_9CELL</name>
<evidence type="ECO:0000256" key="6">
    <source>
        <dbReference type="ARBA" id="ARBA00023136"/>
    </source>
</evidence>
<feature type="transmembrane region" description="Helical" evidence="8">
    <location>
        <begin position="346"/>
        <end position="366"/>
    </location>
</feature>
<feature type="transmembrane region" description="Helical" evidence="8">
    <location>
        <begin position="372"/>
        <end position="394"/>
    </location>
</feature>
<dbReference type="SUPFAM" id="SSF103473">
    <property type="entry name" value="MFS general substrate transporter"/>
    <property type="match status" value="1"/>
</dbReference>
<keyword evidence="5 8" id="KW-1133">Transmembrane helix</keyword>
<dbReference type="PROSITE" id="PS50850">
    <property type="entry name" value="MFS"/>
    <property type="match status" value="1"/>
</dbReference>
<protein>
    <submittedName>
        <fullName evidence="10">DHA2 family efflux MFS transporter permease subunit</fullName>
    </submittedName>
</protein>
<feature type="region of interest" description="Disordered" evidence="7">
    <location>
        <begin position="543"/>
        <end position="571"/>
    </location>
</feature>
<dbReference type="InterPro" id="IPR020846">
    <property type="entry name" value="MFS_dom"/>
</dbReference>
<evidence type="ECO:0000259" key="9">
    <source>
        <dbReference type="PROSITE" id="PS50850"/>
    </source>
</evidence>
<dbReference type="InterPro" id="IPR011701">
    <property type="entry name" value="MFS"/>
</dbReference>
<feature type="transmembrane region" description="Helical" evidence="8">
    <location>
        <begin position="183"/>
        <end position="200"/>
    </location>
</feature>
<dbReference type="NCBIfam" id="TIGR00711">
    <property type="entry name" value="efflux_EmrB"/>
    <property type="match status" value="1"/>
</dbReference>
<feature type="transmembrane region" description="Helical" evidence="8">
    <location>
        <begin position="212"/>
        <end position="232"/>
    </location>
</feature>
<dbReference type="RefSeq" id="WP_214345838.1">
    <property type="nucleotide sequence ID" value="NZ_JAHBOH010000001.1"/>
</dbReference>
<evidence type="ECO:0000256" key="1">
    <source>
        <dbReference type="ARBA" id="ARBA00004651"/>
    </source>
</evidence>
<keyword evidence="4 8" id="KW-0812">Transmembrane</keyword>
<dbReference type="EMBL" id="JAHBOH010000001">
    <property type="protein sequence ID" value="MBT0992840.1"/>
    <property type="molecule type" value="Genomic_DNA"/>
</dbReference>
<sequence length="571" mass="58859">MTSPSAGTPGRPGPATALVDLHGRSPWSVLPALCLGFFMIMLDTTIVNIAVPTLVKELDASITAVGWVNSAYLLTFAVLLLVTGRLGDRFGPRPVFIVGLVVFTLTSFLCGLADSIGLLIAARALQGIGAALMTPQTMSMITRVFPPARRGAAMGVWGAVAGVATITGPVLGGLLVETWGWEYIFFINIPVGAVALYFAVRNLPTLPTHQRRFDGVGVALSIVGMFLVVFGLQEGENFDWGTGIWLSIAAGALVLGAFVWWQRRMGDDALLPLRLFHVRNFSLSNVAGFAVTFAMTGLFFPFTIYLQLVLGLTPLRAALVGAGGSLLSGVVAPFAGRLSDRVPAKWIVATGFAIVAATVVWLTLVIEPDAEVWHLVVPMTVFGIGTGFLFSPLASAATSGLDQRTAGAGAGAFNTTRQIGGVVGSAAIVAMLTSRLATTIPSAASDAAASLPEQARQPFVDGMSQVDASQVSGGGSASFPVPDGVPADVAEQIRSAAMDALHAGFSTAVSQTLLLTAAVLVLGLIAALAMNAIRPQHHGAVPAGAGTTTTDAVADRSADADAAPTARATTA</sequence>
<comment type="caution">
    <text evidence="10">The sequence shown here is derived from an EMBL/GenBank/DDBJ whole genome shotgun (WGS) entry which is preliminary data.</text>
</comment>
<proteinExistence type="predicted"/>
<feature type="transmembrane region" description="Helical" evidence="8">
    <location>
        <begin position="513"/>
        <end position="533"/>
    </location>
</feature>
<dbReference type="PANTHER" id="PTHR42718">
    <property type="entry name" value="MAJOR FACILITATOR SUPERFAMILY MULTIDRUG TRANSPORTER MFSC"/>
    <property type="match status" value="1"/>
</dbReference>